<comment type="similarity">
    <text evidence="2 4">Belongs to the flagella basal body rod proteins family.</text>
</comment>
<dbReference type="Pfam" id="PF06429">
    <property type="entry name" value="Flg_bbr_C"/>
    <property type="match status" value="1"/>
</dbReference>
<dbReference type="InterPro" id="IPR010930">
    <property type="entry name" value="Flg_bb/hook_C_dom"/>
</dbReference>
<accession>A0A1G5J395</accession>
<evidence type="ECO:0000313" key="8">
    <source>
        <dbReference type="EMBL" id="SCY82654.1"/>
    </source>
</evidence>
<dbReference type="OrthoDB" id="9804559at2"/>
<evidence type="ECO:0000313" key="9">
    <source>
        <dbReference type="Proteomes" id="UP000198870"/>
    </source>
</evidence>
<keyword evidence="3 4" id="KW-0975">Bacterial flagellum</keyword>
<dbReference type="RefSeq" id="WP_092214744.1">
    <property type="nucleotide sequence ID" value="NZ_FMUX01000024.1"/>
</dbReference>
<dbReference type="NCBIfam" id="TIGR03506">
    <property type="entry name" value="FlgEFG_subfam"/>
    <property type="match status" value="1"/>
</dbReference>
<dbReference type="PANTHER" id="PTHR30435">
    <property type="entry name" value="FLAGELLAR PROTEIN"/>
    <property type="match status" value="1"/>
</dbReference>
<dbReference type="PANTHER" id="PTHR30435:SF19">
    <property type="entry name" value="FLAGELLAR BASAL-BODY ROD PROTEIN FLGG"/>
    <property type="match status" value="1"/>
</dbReference>
<evidence type="ECO:0000256" key="1">
    <source>
        <dbReference type="ARBA" id="ARBA00004117"/>
    </source>
</evidence>
<evidence type="ECO:0000256" key="4">
    <source>
        <dbReference type="RuleBase" id="RU362116"/>
    </source>
</evidence>
<dbReference type="STRING" id="419481.SAMN05216233_12450"/>
<dbReference type="InterPro" id="IPR020013">
    <property type="entry name" value="Flagellar_FlgE/F/G"/>
</dbReference>
<evidence type="ECO:0000256" key="3">
    <source>
        <dbReference type="ARBA" id="ARBA00023143"/>
    </source>
</evidence>
<proteinExistence type="inferred from homology"/>
<dbReference type="InterPro" id="IPR053967">
    <property type="entry name" value="LlgE_F_G-like_D1"/>
</dbReference>
<evidence type="ECO:0000259" key="7">
    <source>
        <dbReference type="Pfam" id="PF22692"/>
    </source>
</evidence>
<dbReference type="EMBL" id="FMUX01000024">
    <property type="protein sequence ID" value="SCY82654.1"/>
    <property type="molecule type" value="Genomic_DNA"/>
</dbReference>
<feature type="domain" description="Flagellar hook protein FlgE/F/G-like D1" evidence="7">
    <location>
        <begin position="68"/>
        <end position="129"/>
    </location>
</feature>
<dbReference type="Proteomes" id="UP000198870">
    <property type="component" value="Unassembled WGS sequence"/>
</dbReference>
<sequence length="225" mass="24650">MLFEMTRSAQAGLRKERQHELISNHLANANTTGFKKDILSFDRTLNPILTTDYSQGNLMETGNTLDLAIEGDGFFKINTPSGTRYTRDGNFTVDAIGRMVTQDGHPVMGKNGAVTLTGDDISFGERGEVIMDSMVFDSLDLVTASDMRAFIKEGGNLFTLDPEKGAEIPAYEARLHQGALEGSNISTVTEMTHLIDAQRMFESSGKVMRTSDETDARANQMGRPA</sequence>
<comment type="subcellular location">
    <subcellularLocation>
        <location evidence="1 4">Bacterial flagellum basal body</location>
    </subcellularLocation>
</comment>
<feature type="region of interest" description="Disordered" evidence="5">
    <location>
        <begin position="203"/>
        <end position="225"/>
    </location>
</feature>
<dbReference type="InterPro" id="IPR037925">
    <property type="entry name" value="FlgE/F/G-like"/>
</dbReference>
<dbReference type="AlphaFoldDB" id="A0A1G5J395"/>
<gene>
    <name evidence="8" type="ORF">SAMN05216233_12450</name>
</gene>
<dbReference type="GO" id="GO:0009425">
    <property type="term" value="C:bacterial-type flagellum basal body"/>
    <property type="evidence" value="ECO:0007669"/>
    <property type="project" value="UniProtKB-SubCell"/>
</dbReference>
<name>A0A1G5J395_9BACT</name>
<evidence type="ECO:0000259" key="6">
    <source>
        <dbReference type="Pfam" id="PF06429"/>
    </source>
</evidence>
<dbReference type="GO" id="GO:0071978">
    <property type="term" value="P:bacterial-type flagellum-dependent swarming motility"/>
    <property type="evidence" value="ECO:0007669"/>
    <property type="project" value="TreeGrafter"/>
</dbReference>
<keyword evidence="8" id="KW-0282">Flagellum</keyword>
<evidence type="ECO:0000256" key="5">
    <source>
        <dbReference type="SAM" id="MobiDB-lite"/>
    </source>
</evidence>
<dbReference type="SUPFAM" id="SSF117143">
    <property type="entry name" value="Flagellar hook protein flgE"/>
    <property type="match status" value="1"/>
</dbReference>
<protein>
    <submittedName>
        <fullName evidence="8">Flagellar basal-body rod protein FlgG</fullName>
    </submittedName>
</protein>
<organism evidence="8 9">
    <name type="scientific">Desulfoluna spongiiphila</name>
    <dbReference type="NCBI Taxonomy" id="419481"/>
    <lineage>
        <taxon>Bacteria</taxon>
        <taxon>Pseudomonadati</taxon>
        <taxon>Thermodesulfobacteriota</taxon>
        <taxon>Desulfobacteria</taxon>
        <taxon>Desulfobacterales</taxon>
        <taxon>Desulfolunaceae</taxon>
        <taxon>Desulfoluna</taxon>
    </lineage>
</organism>
<keyword evidence="8" id="KW-0966">Cell projection</keyword>
<evidence type="ECO:0000256" key="2">
    <source>
        <dbReference type="ARBA" id="ARBA00009677"/>
    </source>
</evidence>
<feature type="domain" description="Flagellar basal-body/hook protein C-terminal" evidence="6">
    <location>
        <begin position="177"/>
        <end position="221"/>
    </location>
</feature>
<dbReference type="Pfam" id="PF22692">
    <property type="entry name" value="LlgE_F_G_D1"/>
    <property type="match status" value="1"/>
</dbReference>
<keyword evidence="9" id="KW-1185">Reference proteome</keyword>
<reference evidence="8 9" key="1">
    <citation type="submission" date="2016-10" db="EMBL/GenBank/DDBJ databases">
        <authorList>
            <person name="de Groot N.N."/>
        </authorList>
    </citation>
    <scope>NUCLEOTIDE SEQUENCE [LARGE SCALE GENOMIC DNA]</scope>
    <source>
        <strain evidence="8 9">AA1</strain>
    </source>
</reference>
<keyword evidence="8" id="KW-0969">Cilium</keyword>